<proteinExistence type="predicted"/>
<dbReference type="Pfam" id="PF05795">
    <property type="entry name" value="Plasmodium_Vir"/>
    <property type="match status" value="1"/>
</dbReference>
<protein>
    <submittedName>
        <fullName evidence="1">Plasmodium vivax Vir protein, putative</fullName>
    </submittedName>
</protein>
<sequence length="97" mass="11803">MLVRKLRELSRKGENYSENRCGHFTHWIYGEIKRKFSNDDNYLRDVTYVNILLDVGYNINNKLSKNCCLYNYNRDASFKEMREVKDLHDFFLNFDSF</sequence>
<dbReference type="InterPro" id="IPR008780">
    <property type="entry name" value="Plasmodium_Vir"/>
</dbReference>
<dbReference type="EMBL" id="FLRJ01000757">
    <property type="protein sequence ID" value="SBT74631.1"/>
    <property type="molecule type" value="Genomic_DNA"/>
</dbReference>
<gene>
    <name evidence="1" type="primary">PowCR01_000236500</name>
    <name evidence="1" type="ORF">POWCR01_000236500</name>
</gene>
<name>A0A1C3KKX2_PLAOA</name>
<reference evidence="1 2" key="1">
    <citation type="submission" date="2016-06" db="EMBL/GenBank/DDBJ databases">
        <authorList>
            <consortium name="Pathogen Informatics"/>
        </authorList>
    </citation>
    <scope>NUCLEOTIDE SEQUENCE [LARGE SCALE GENOMIC DNA]</scope>
</reference>
<accession>A0A1C3KKX2</accession>
<dbReference type="VEuPathDB" id="PlasmoDB:POWCR01_000236500"/>
<evidence type="ECO:0000313" key="2">
    <source>
        <dbReference type="Proteomes" id="UP000243200"/>
    </source>
</evidence>
<dbReference type="AlphaFoldDB" id="A0A1C3KKX2"/>
<dbReference type="Proteomes" id="UP000243200">
    <property type="component" value="Unassembled WGS sequence"/>
</dbReference>
<dbReference type="VEuPathDB" id="PlasmoDB:PocGH01_00042600"/>
<organism evidence="1 2">
    <name type="scientific">Plasmodium ovale</name>
    <name type="common">malaria parasite P. ovale</name>
    <dbReference type="NCBI Taxonomy" id="36330"/>
    <lineage>
        <taxon>Eukaryota</taxon>
        <taxon>Sar</taxon>
        <taxon>Alveolata</taxon>
        <taxon>Apicomplexa</taxon>
        <taxon>Aconoidasida</taxon>
        <taxon>Haemosporida</taxon>
        <taxon>Plasmodiidae</taxon>
        <taxon>Plasmodium</taxon>
        <taxon>Plasmodium (Plasmodium)</taxon>
    </lineage>
</organism>
<dbReference type="OrthoDB" id="383114at2759"/>
<evidence type="ECO:0000313" key="1">
    <source>
        <dbReference type="EMBL" id="SBT74631.1"/>
    </source>
</evidence>